<organism evidence="1 2">
    <name type="scientific">Carya illinoinensis</name>
    <name type="common">Pecan</name>
    <dbReference type="NCBI Taxonomy" id="32201"/>
    <lineage>
        <taxon>Eukaryota</taxon>
        <taxon>Viridiplantae</taxon>
        <taxon>Streptophyta</taxon>
        <taxon>Embryophyta</taxon>
        <taxon>Tracheophyta</taxon>
        <taxon>Spermatophyta</taxon>
        <taxon>Magnoliopsida</taxon>
        <taxon>eudicotyledons</taxon>
        <taxon>Gunneridae</taxon>
        <taxon>Pentapetalae</taxon>
        <taxon>rosids</taxon>
        <taxon>fabids</taxon>
        <taxon>Fagales</taxon>
        <taxon>Juglandaceae</taxon>
        <taxon>Carya</taxon>
    </lineage>
</organism>
<evidence type="ECO:0000313" key="1">
    <source>
        <dbReference type="EMBL" id="KAG6658093.1"/>
    </source>
</evidence>
<dbReference type="Proteomes" id="UP000811609">
    <property type="component" value="Chromosome 4"/>
</dbReference>
<accession>A0A8T1QVA9</accession>
<comment type="caution">
    <text evidence="1">The sequence shown here is derived from an EMBL/GenBank/DDBJ whole genome shotgun (WGS) entry which is preliminary data.</text>
</comment>
<protein>
    <submittedName>
        <fullName evidence="1">Uncharacterized protein</fullName>
    </submittedName>
</protein>
<reference evidence="1" key="1">
    <citation type="submission" date="2020-12" db="EMBL/GenBank/DDBJ databases">
        <title>WGS assembly of Carya illinoinensis cv. Pawnee.</title>
        <authorList>
            <person name="Platts A."/>
            <person name="Shu S."/>
            <person name="Wright S."/>
            <person name="Barry K."/>
            <person name="Edger P."/>
            <person name="Pires J.C."/>
            <person name="Schmutz J."/>
        </authorList>
    </citation>
    <scope>NUCLEOTIDE SEQUENCE</scope>
    <source>
        <tissue evidence="1">Leaf</tissue>
    </source>
</reference>
<sequence length="72" mass="7713">MDGSIAILFDKANSHVLLLGFIPITSSSISKISSSSSSKFRSLDLADPHHLHHVEQKQGYSSSSSTVPIGFI</sequence>
<keyword evidence="2" id="KW-1185">Reference proteome</keyword>
<name>A0A8T1QVA9_CARIL</name>
<dbReference type="EMBL" id="CM031812">
    <property type="protein sequence ID" value="KAG6658093.1"/>
    <property type="molecule type" value="Genomic_DNA"/>
</dbReference>
<gene>
    <name evidence="1" type="ORF">CIPAW_04G136400</name>
</gene>
<evidence type="ECO:0000313" key="2">
    <source>
        <dbReference type="Proteomes" id="UP000811609"/>
    </source>
</evidence>
<proteinExistence type="predicted"/>
<dbReference type="AlphaFoldDB" id="A0A8T1QVA9"/>